<organism evidence="1 2">
    <name type="scientific">Coleofasciculus chthonoplastes PCC 7420</name>
    <dbReference type="NCBI Taxonomy" id="118168"/>
    <lineage>
        <taxon>Bacteria</taxon>
        <taxon>Bacillati</taxon>
        <taxon>Cyanobacteriota</taxon>
        <taxon>Cyanophyceae</taxon>
        <taxon>Coleofasciculales</taxon>
        <taxon>Coleofasciculaceae</taxon>
        <taxon>Coleofasciculus</taxon>
    </lineage>
</organism>
<evidence type="ECO:0000313" key="2">
    <source>
        <dbReference type="Proteomes" id="UP000003835"/>
    </source>
</evidence>
<dbReference type="RefSeq" id="WP_006103715.1">
    <property type="nucleotide sequence ID" value="NZ_DS989859.1"/>
</dbReference>
<evidence type="ECO:0000313" key="1">
    <source>
        <dbReference type="EMBL" id="EDX73252.1"/>
    </source>
</evidence>
<reference evidence="1 2" key="1">
    <citation type="submission" date="2008-07" db="EMBL/GenBank/DDBJ databases">
        <authorList>
            <person name="Tandeau de Marsac N."/>
            <person name="Ferriera S."/>
            <person name="Johnson J."/>
            <person name="Kravitz S."/>
            <person name="Beeson K."/>
            <person name="Sutton G."/>
            <person name="Rogers Y.-H."/>
            <person name="Friedman R."/>
            <person name="Frazier M."/>
            <person name="Venter J.C."/>
        </authorList>
    </citation>
    <scope>NUCLEOTIDE SEQUENCE [LARGE SCALE GENOMIC DNA]</scope>
    <source>
        <strain evidence="1 2">PCC 7420</strain>
    </source>
</reference>
<dbReference type="Proteomes" id="UP000003835">
    <property type="component" value="Unassembled WGS sequence"/>
</dbReference>
<protein>
    <submittedName>
        <fullName evidence="1">Uncharacterized protein</fullName>
    </submittedName>
</protein>
<accession>B4VY50</accession>
<proteinExistence type="predicted"/>
<dbReference type="STRING" id="118168.MC7420_4499"/>
<keyword evidence="2" id="KW-1185">Reference proteome</keyword>
<dbReference type="AlphaFoldDB" id="B4VY50"/>
<name>B4VY50_9CYAN</name>
<dbReference type="HOGENOM" id="CLU_2341914_0_0_3"/>
<dbReference type="EMBL" id="DS989859">
    <property type="protein sequence ID" value="EDX73252.1"/>
    <property type="molecule type" value="Genomic_DNA"/>
</dbReference>
<gene>
    <name evidence="1" type="ORF">MC7420_4499</name>
</gene>
<sequence length="97" mass="11671">MKKPFPFKKVGEKIMDLYIRAEISERENSPKLLKRMKKLETYWNKDIYGINDRTSKKDKKINFFGNKIVITFEPTDAEILEIRKWVEINYPMPTVEN</sequence>